<dbReference type="OrthoDB" id="6129098at2759"/>
<proteinExistence type="predicted"/>
<name>A0A210QJP0_MIZYE</name>
<protein>
    <submittedName>
        <fullName evidence="1">Uncharacterized protein</fullName>
    </submittedName>
</protein>
<comment type="caution">
    <text evidence="1">The sequence shown here is derived from an EMBL/GenBank/DDBJ whole genome shotgun (WGS) entry which is preliminary data.</text>
</comment>
<dbReference type="Proteomes" id="UP000242188">
    <property type="component" value="Unassembled WGS sequence"/>
</dbReference>
<keyword evidence="2" id="KW-1185">Reference proteome</keyword>
<accession>A0A210QJP0</accession>
<gene>
    <name evidence="1" type="ORF">KP79_PYT01116</name>
</gene>
<organism evidence="1 2">
    <name type="scientific">Mizuhopecten yessoensis</name>
    <name type="common">Japanese scallop</name>
    <name type="synonym">Patinopecten yessoensis</name>
    <dbReference type="NCBI Taxonomy" id="6573"/>
    <lineage>
        <taxon>Eukaryota</taxon>
        <taxon>Metazoa</taxon>
        <taxon>Spiralia</taxon>
        <taxon>Lophotrochozoa</taxon>
        <taxon>Mollusca</taxon>
        <taxon>Bivalvia</taxon>
        <taxon>Autobranchia</taxon>
        <taxon>Pteriomorphia</taxon>
        <taxon>Pectinida</taxon>
        <taxon>Pectinoidea</taxon>
        <taxon>Pectinidae</taxon>
        <taxon>Mizuhopecten</taxon>
    </lineage>
</organism>
<sequence>MNKIKSKLHRAHSTQEANSLSVMLRDSMYLAWPAASFAEDNSSEAKKRLLRQSAAIIDEEGEDDDSE</sequence>
<dbReference type="EMBL" id="NEDP02003335">
    <property type="protein sequence ID" value="OWF48974.1"/>
    <property type="molecule type" value="Genomic_DNA"/>
</dbReference>
<reference evidence="1 2" key="1">
    <citation type="journal article" date="2017" name="Nat. Ecol. Evol.">
        <title>Scallop genome provides insights into evolution of bilaterian karyotype and development.</title>
        <authorList>
            <person name="Wang S."/>
            <person name="Zhang J."/>
            <person name="Jiao W."/>
            <person name="Li J."/>
            <person name="Xun X."/>
            <person name="Sun Y."/>
            <person name="Guo X."/>
            <person name="Huan P."/>
            <person name="Dong B."/>
            <person name="Zhang L."/>
            <person name="Hu X."/>
            <person name="Sun X."/>
            <person name="Wang J."/>
            <person name="Zhao C."/>
            <person name="Wang Y."/>
            <person name="Wang D."/>
            <person name="Huang X."/>
            <person name="Wang R."/>
            <person name="Lv J."/>
            <person name="Li Y."/>
            <person name="Zhang Z."/>
            <person name="Liu B."/>
            <person name="Lu W."/>
            <person name="Hui Y."/>
            <person name="Liang J."/>
            <person name="Zhou Z."/>
            <person name="Hou R."/>
            <person name="Li X."/>
            <person name="Liu Y."/>
            <person name="Li H."/>
            <person name="Ning X."/>
            <person name="Lin Y."/>
            <person name="Zhao L."/>
            <person name="Xing Q."/>
            <person name="Dou J."/>
            <person name="Li Y."/>
            <person name="Mao J."/>
            <person name="Guo H."/>
            <person name="Dou H."/>
            <person name="Li T."/>
            <person name="Mu C."/>
            <person name="Jiang W."/>
            <person name="Fu Q."/>
            <person name="Fu X."/>
            <person name="Miao Y."/>
            <person name="Liu J."/>
            <person name="Yu Q."/>
            <person name="Li R."/>
            <person name="Liao H."/>
            <person name="Li X."/>
            <person name="Kong Y."/>
            <person name="Jiang Z."/>
            <person name="Chourrout D."/>
            <person name="Li R."/>
            <person name="Bao Z."/>
        </authorList>
    </citation>
    <scope>NUCLEOTIDE SEQUENCE [LARGE SCALE GENOMIC DNA]</scope>
    <source>
        <strain evidence="1 2">PY_sf001</strain>
    </source>
</reference>
<evidence type="ECO:0000313" key="1">
    <source>
        <dbReference type="EMBL" id="OWF48974.1"/>
    </source>
</evidence>
<dbReference type="AlphaFoldDB" id="A0A210QJP0"/>
<evidence type="ECO:0000313" key="2">
    <source>
        <dbReference type="Proteomes" id="UP000242188"/>
    </source>
</evidence>